<evidence type="ECO:0000256" key="3">
    <source>
        <dbReference type="ARBA" id="ARBA00022917"/>
    </source>
</evidence>
<dbReference type="Gene3D" id="3.30.479.20">
    <property type="entry name" value="Elongation factor Ts, dimerisation domain"/>
    <property type="match status" value="1"/>
</dbReference>
<dbReference type="AlphaFoldDB" id="A0A3B0UX53"/>
<evidence type="ECO:0000256" key="2">
    <source>
        <dbReference type="ARBA" id="ARBA00022768"/>
    </source>
</evidence>
<dbReference type="EMBL" id="UOEU01000444">
    <property type="protein sequence ID" value="VAW33360.1"/>
    <property type="molecule type" value="Genomic_DNA"/>
</dbReference>
<keyword evidence="2 5" id="KW-0251">Elongation factor</keyword>
<evidence type="ECO:0000313" key="5">
    <source>
        <dbReference type="EMBL" id="VAW33360.1"/>
    </source>
</evidence>
<comment type="similarity">
    <text evidence="1">Belongs to the EF-Ts family.</text>
</comment>
<dbReference type="PROSITE" id="PS01126">
    <property type="entry name" value="EF_TS_1"/>
    <property type="match status" value="1"/>
</dbReference>
<gene>
    <name evidence="5" type="ORF">MNBD_CHLOROFLEXI01-4925</name>
</gene>
<reference evidence="5" key="1">
    <citation type="submission" date="2018-06" db="EMBL/GenBank/DDBJ databases">
        <authorList>
            <person name="Zhirakovskaya E."/>
        </authorList>
    </citation>
    <scope>NUCLEOTIDE SEQUENCE</scope>
</reference>
<dbReference type="Pfam" id="PF00889">
    <property type="entry name" value="EF_TS"/>
    <property type="match status" value="1"/>
</dbReference>
<dbReference type="Gene3D" id="1.10.286.20">
    <property type="match status" value="1"/>
</dbReference>
<dbReference type="GO" id="GO:0003746">
    <property type="term" value="F:translation elongation factor activity"/>
    <property type="evidence" value="ECO:0007669"/>
    <property type="project" value="UniProtKB-KW"/>
</dbReference>
<sequence>MKITAQMVKELREATSAGVLDAKKALEASNGDFDKAVDILREKGAARAAKRSGREASEGVIELYAHPGNRVGVILELNCETDFVARNEEFKKLAHDLALHIAAMNPQYITSDEVPSEELDRKAEELRNQALAEGKPEQIVEKIVAGRIDKFYAEFCLLEQPFIKDEKIKIKELITDIIRKMGENIIVKRFARYELGE</sequence>
<evidence type="ECO:0000256" key="1">
    <source>
        <dbReference type="ARBA" id="ARBA00005532"/>
    </source>
</evidence>
<dbReference type="InterPro" id="IPR014039">
    <property type="entry name" value="Transl_elong_EFTs/EF1B_dimer"/>
</dbReference>
<dbReference type="NCBIfam" id="TIGR00116">
    <property type="entry name" value="tsf"/>
    <property type="match status" value="1"/>
</dbReference>
<dbReference type="InterPro" id="IPR018101">
    <property type="entry name" value="Transl_elong_Ts_CS"/>
</dbReference>
<dbReference type="PANTHER" id="PTHR11741:SF0">
    <property type="entry name" value="ELONGATION FACTOR TS, MITOCHONDRIAL"/>
    <property type="match status" value="1"/>
</dbReference>
<dbReference type="SUPFAM" id="SSF46934">
    <property type="entry name" value="UBA-like"/>
    <property type="match status" value="1"/>
</dbReference>
<accession>A0A3B0UX53</accession>
<organism evidence="5">
    <name type="scientific">hydrothermal vent metagenome</name>
    <dbReference type="NCBI Taxonomy" id="652676"/>
    <lineage>
        <taxon>unclassified sequences</taxon>
        <taxon>metagenomes</taxon>
        <taxon>ecological metagenomes</taxon>
    </lineage>
</organism>
<dbReference type="PANTHER" id="PTHR11741">
    <property type="entry name" value="ELONGATION FACTOR TS"/>
    <property type="match status" value="1"/>
</dbReference>
<protein>
    <submittedName>
        <fullName evidence="5">Translation elongation factor Ts</fullName>
    </submittedName>
</protein>
<name>A0A3B0UX53_9ZZZZ</name>
<proteinExistence type="inferred from homology"/>
<dbReference type="CDD" id="cd14275">
    <property type="entry name" value="UBA_EF-Ts"/>
    <property type="match status" value="1"/>
</dbReference>
<dbReference type="FunFam" id="1.10.8.10:FF:000001">
    <property type="entry name" value="Elongation factor Ts"/>
    <property type="match status" value="1"/>
</dbReference>
<keyword evidence="3" id="KW-0648">Protein biosynthesis</keyword>
<dbReference type="InterPro" id="IPR036402">
    <property type="entry name" value="EF-Ts_dimer_sf"/>
</dbReference>
<evidence type="ECO:0000259" key="4">
    <source>
        <dbReference type="Pfam" id="PF00889"/>
    </source>
</evidence>
<dbReference type="InterPro" id="IPR001816">
    <property type="entry name" value="Transl_elong_EFTs/EF1B"/>
</dbReference>
<dbReference type="InterPro" id="IPR009060">
    <property type="entry name" value="UBA-like_sf"/>
</dbReference>
<dbReference type="SUPFAM" id="SSF54713">
    <property type="entry name" value="Elongation factor Ts (EF-Ts), dimerisation domain"/>
    <property type="match status" value="1"/>
</dbReference>
<dbReference type="PROSITE" id="PS01127">
    <property type="entry name" value="EF_TS_2"/>
    <property type="match status" value="1"/>
</dbReference>
<feature type="domain" description="Translation elongation factor EFTs/EF1B dimerisation" evidence="4">
    <location>
        <begin position="92"/>
        <end position="197"/>
    </location>
</feature>
<dbReference type="Gene3D" id="1.10.8.10">
    <property type="entry name" value="DNA helicase RuvA subunit, C-terminal domain"/>
    <property type="match status" value="1"/>
</dbReference>
<dbReference type="HAMAP" id="MF_00050">
    <property type="entry name" value="EF_Ts"/>
    <property type="match status" value="1"/>
</dbReference>